<keyword evidence="4 6" id="KW-1133">Transmembrane helix</keyword>
<feature type="compositionally biased region" description="Basic and acidic residues" evidence="7">
    <location>
        <begin position="344"/>
        <end position="366"/>
    </location>
</feature>
<feature type="domain" description="EamA" evidence="8">
    <location>
        <begin position="185"/>
        <end position="323"/>
    </location>
</feature>
<feature type="region of interest" description="Disordered" evidence="7">
    <location>
        <begin position="331"/>
        <end position="366"/>
    </location>
</feature>
<dbReference type="Gene3D" id="1.10.3730.20">
    <property type="match status" value="1"/>
</dbReference>
<keyword evidence="10" id="KW-1185">Reference proteome</keyword>
<dbReference type="SUPFAM" id="SSF103481">
    <property type="entry name" value="Multidrug resistance efflux transporter EmrE"/>
    <property type="match status" value="2"/>
</dbReference>
<feature type="transmembrane region" description="Helical" evidence="6">
    <location>
        <begin position="50"/>
        <end position="66"/>
    </location>
</feature>
<comment type="subcellular location">
    <subcellularLocation>
        <location evidence="1 6">Membrane</location>
        <topology evidence="1 6">Multi-pass membrane protein</topology>
    </subcellularLocation>
</comment>
<dbReference type="EMBL" id="CM004399">
    <property type="protein sequence ID" value="OAY32625.1"/>
    <property type="molecule type" value="Genomic_DNA"/>
</dbReference>
<feature type="transmembrane region" description="Helical" evidence="6">
    <location>
        <begin position="105"/>
        <end position="127"/>
    </location>
</feature>
<comment type="similarity">
    <text evidence="2 6">Belongs to the drug/metabolite transporter (DMT) superfamily. Plant drug/metabolite exporter (P-DME) (TC 2.A.7.4) family.</text>
</comment>
<feature type="domain" description="EamA" evidence="8">
    <location>
        <begin position="18"/>
        <end position="156"/>
    </location>
</feature>
<evidence type="ECO:0000313" key="10">
    <source>
        <dbReference type="Proteomes" id="UP000091857"/>
    </source>
</evidence>
<feature type="transmembrane region" description="Helical" evidence="6">
    <location>
        <begin position="183"/>
        <end position="203"/>
    </location>
</feature>
<keyword evidence="5 6" id="KW-0472">Membrane</keyword>
<reference evidence="10" key="1">
    <citation type="journal article" date="2016" name="Nat. Biotechnol.">
        <title>Sequencing wild and cultivated cassava and related species reveals extensive interspecific hybridization and genetic diversity.</title>
        <authorList>
            <person name="Bredeson J.V."/>
            <person name="Lyons J.B."/>
            <person name="Prochnik S.E."/>
            <person name="Wu G.A."/>
            <person name="Ha C.M."/>
            <person name="Edsinger-Gonzales E."/>
            <person name="Grimwood J."/>
            <person name="Schmutz J."/>
            <person name="Rabbi I.Y."/>
            <person name="Egesi C."/>
            <person name="Nauluvula P."/>
            <person name="Lebot V."/>
            <person name="Ndunguru J."/>
            <person name="Mkamilo G."/>
            <person name="Bart R.S."/>
            <person name="Setter T.L."/>
            <person name="Gleadow R.M."/>
            <person name="Kulakow P."/>
            <person name="Ferguson M.E."/>
            <person name="Rounsley S."/>
            <person name="Rokhsar D.S."/>
        </authorList>
    </citation>
    <scope>NUCLEOTIDE SEQUENCE [LARGE SCALE GENOMIC DNA]</scope>
    <source>
        <strain evidence="10">cv. AM560-2</strain>
    </source>
</reference>
<name>A0A2C9UNH7_MANES</name>
<proteinExistence type="inferred from homology"/>
<dbReference type="AlphaFoldDB" id="A0A2C9UNH7"/>
<feature type="transmembrane region" description="Helical" evidence="6">
    <location>
        <begin position="279"/>
        <end position="300"/>
    </location>
</feature>
<feature type="transmembrane region" description="Helical" evidence="6">
    <location>
        <begin position="215"/>
        <end position="234"/>
    </location>
</feature>
<dbReference type="Pfam" id="PF00892">
    <property type="entry name" value="EamA"/>
    <property type="match status" value="2"/>
</dbReference>
<protein>
    <recommendedName>
        <fullName evidence="6">WAT1-related protein</fullName>
    </recommendedName>
</protein>
<dbReference type="PANTHER" id="PTHR31218">
    <property type="entry name" value="WAT1-RELATED PROTEIN"/>
    <property type="match status" value="1"/>
</dbReference>
<dbReference type="InterPro" id="IPR030184">
    <property type="entry name" value="WAT1-related"/>
</dbReference>
<evidence type="ECO:0000256" key="5">
    <source>
        <dbReference type="ARBA" id="ARBA00023136"/>
    </source>
</evidence>
<dbReference type="Gramene" id="Manes.13G032800.1.v8.1">
    <property type="protein sequence ID" value="Manes.13G032800.1.v8.1.CDS"/>
    <property type="gene ID" value="Manes.13G032800.v8.1"/>
</dbReference>
<dbReference type="InterPro" id="IPR037185">
    <property type="entry name" value="EmrE-like"/>
</dbReference>
<gene>
    <name evidence="9" type="ORF">MANES_13G032800v8</name>
</gene>
<dbReference type="GO" id="GO:0005886">
    <property type="term" value="C:plasma membrane"/>
    <property type="evidence" value="ECO:0000318"/>
    <property type="project" value="GO_Central"/>
</dbReference>
<dbReference type="GO" id="GO:0022857">
    <property type="term" value="F:transmembrane transporter activity"/>
    <property type="evidence" value="ECO:0007669"/>
    <property type="project" value="InterPro"/>
</dbReference>
<feature type="transmembrane region" description="Helical" evidence="6">
    <location>
        <begin position="139"/>
        <end position="159"/>
    </location>
</feature>
<feature type="transmembrane region" description="Helical" evidence="6">
    <location>
        <begin position="306"/>
        <end position="325"/>
    </location>
</feature>
<dbReference type="OMA" id="GLTINMY"/>
<evidence type="ECO:0000256" key="6">
    <source>
        <dbReference type="RuleBase" id="RU363077"/>
    </source>
</evidence>
<comment type="caution">
    <text evidence="9">The sequence shown here is derived from an EMBL/GenBank/DDBJ whole genome shotgun (WGS) entry which is preliminary data.</text>
</comment>
<organism evidence="9 10">
    <name type="scientific">Manihot esculenta</name>
    <name type="common">Cassava</name>
    <name type="synonym">Jatropha manihot</name>
    <dbReference type="NCBI Taxonomy" id="3983"/>
    <lineage>
        <taxon>Eukaryota</taxon>
        <taxon>Viridiplantae</taxon>
        <taxon>Streptophyta</taxon>
        <taxon>Embryophyta</taxon>
        <taxon>Tracheophyta</taxon>
        <taxon>Spermatophyta</taxon>
        <taxon>Magnoliopsida</taxon>
        <taxon>eudicotyledons</taxon>
        <taxon>Gunneridae</taxon>
        <taxon>Pentapetalae</taxon>
        <taxon>rosids</taxon>
        <taxon>fabids</taxon>
        <taxon>Malpighiales</taxon>
        <taxon>Euphorbiaceae</taxon>
        <taxon>Crotonoideae</taxon>
        <taxon>Manihoteae</taxon>
        <taxon>Manihot</taxon>
    </lineage>
</organism>
<accession>A0A2C9UNH7</accession>
<evidence type="ECO:0000313" key="9">
    <source>
        <dbReference type="EMBL" id="OAY32625.1"/>
    </source>
</evidence>
<feature type="transmembrane region" description="Helical" evidence="6">
    <location>
        <begin position="78"/>
        <end position="99"/>
    </location>
</feature>
<evidence type="ECO:0000256" key="2">
    <source>
        <dbReference type="ARBA" id="ARBA00007635"/>
    </source>
</evidence>
<evidence type="ECO:0000256" key="7">
    <source>
        <dbReference type="SAM" id="MobiDB-lite"/>
    </source>
</evidence>
<evidence type="ECO:0000256" key="1">
    <source>
        <dbReference type="ARBA" id="ARBA00004141"/>
    </source>
</evidence>
<dbReference type="OrthoDB" id="1728340at2759"/>
<feature type="transmembrane region" description="Helical" evidence="6">
    <location>
        <begin position="18"/>
        <end position="38"/>
    </location>
</feature>
<evidence type="ECO:0000256" key="3">
    <source>
        <dbReference type="ARBA" id="ARBA00022692"/>
    </source>
</evidence>
<evidence type="ECO:0000259" key="8">
    <source>
        <dbReference type="Pfam" id="PF00892"/>
    </source>
</evidence>
<keyword evidence="3 6" id="KW-0812">Transmembrane</keyword>
<sequence>MANAYVFKIVNWRFTPHFLLFFVQTAYSFLYFITEAAFSHGLNPHVYVTYRYFLGGSLVLPFAYFLERKARPKMTLPLFLEIFVLSLLGASLTLNMYFASLKYTSPTFITSMTNTIPCLTFLLAIILRLEVVDVRNPRGIAKILGTLMALGGALILAFYKGTDMQSSHDAPIHVRSNPAQQKWIKGSFLLAASCITWSMWAIMQVYTLKKYPAQLSLTAMINFLGGAQSAVFALCTQHKPEAWYIKFDINFWCIVYAGIVVCALTVFLQLWCTKQKGPVFVTMFNPLSTVEVAILAYFFFGEKLRSGSLLGGAVVIVGLYLVLLGKEGDQDQMKSQEQSSPSNGEEKDSHVQIEASARRESWAAGS</sequence>
<dbReference type="InterPro" id="IPR000620">
    <property type="entry name" value="EamA_dom"/>
</dbReference>
<evidence type="ECO:0000256" key="4">
    <source>
        <dbReference type="ARBA" id="ARBA00022989"/>
    </source>
</evidence>
<dbReference type="Proteomes" id="UP000091857">
    <property type="component" value="Chromosome 13"/>
</dbReference>
<feature type="transmembrane region" description="Helical" evidence="6">
    <location>
        <begin position="249"/>
        <end position="272"/>
    </location>
</feature>